<protein>
    <submittedName>
        <fullName evidence="2">Uncharacterized protein</fullName>
    </submittedName>
</protein>
<evidence type="ECO:0000256" key="1">
    <source>
        <dbReference type="SAM" id="Phobius"/>
    </source>
</evidence>
<dbReference type="AlphaFoldDB" id="A0A0V1D291"/>
<sequence>MGCYIRMQKINFSTRTLYIIVSTHEMKFLLIPCESNMQLFALTFALINALIQMNCAQRYYAMRSLLFRSWLCDYAICIIYLLMFDNSKCSLHYRLFTTRKS</sequence>
<reference evidence="2 3" key="1">
    <citation type="submission" date="2015-01" db="EMBL/GenBank/DDBJ databases">
        <title>Evolution of Trichinella species and genotypes.</title>
        <authorList>
            <person name="Korhonen P.K."/>
            <person name="Edoardo P."/>
            <person name="Giuseppe L.R."/>
            <person name="Gasser R.B."/>
        </authorList>
    </citation>
    <scope>NUCLEOTIDE SEQUENCE [LARGE SCALE GENOMIC DNA]</scope>
    <source>
        <strain evidence="2">ISS120</strain>
    </source>
</reference>
<keyword evidence="1" id="KW-0812">Transmembrane</keyword>
<keyword evidence="1" id="KW-0472">Membrane</keyword>
<dbReference type="EMBL" id="JYDI01000052">
    <property type="protein sequence ID" value="KRY55626.1"/>
    <property type="molecule type" value="Genomic_DNA"/>
</dbReference>
<gene>
    <name evidence="2" type="ORF">T03_3501</name>
</gene>
<proteinExistence type="predicted"/>
<keyword evidence="3" id="KW-1185">Reference proteome</keyword>
<feature type="transmembrane region" description="Helical" evidence="1">
    <location>
        <begin position="65"/>
        <end position="84"/>
    </location>
</feature>
<evidence type="ECO:0000313" key="2">
    <source>
        <dbReference type="EMBL" id="KRY55626.1"/>
    </source>
</evidence>
<accession>A0A0V1D291</accession>
<keyword evidence="1" id="KW-1133">Transmembrane helix</keyword>
<dbReference type="Proteomes" id="UP000054653">
    <property type="component" value="Unassembled WGS sequence"/>
</dbReference>
<evidence type="ECO:0000313" key="3">
    <source>
        <dbReference type="Proteomes" id="UP000054653"/>
    </source>
</evidence>
<comment type="caution">
    <text evidence="2">The sequence shown here is derived from an EMBL/GenBank/DDBJ whole genome shotgun (WGS) entry which is preliminary data.</text>
</comment>
<organism evidence="2 3">
    <name type="scientific">Trichinella britovi</name>
    <name type="common">Parasitic roundworm</name>
    <dbReference type="NCBI Taxonomy" id="45882"/>
    <lineage>
        <taxon>Eukaryota</taxon>
        <taxon>Metazoa</taxon>
        <taxon>Ecdysozoa</taxon>
        <taxon>Nematoda</taxon>
        <taxon>Enoplea</taxon>
        <taxon>Dorylaimia</taxon>
        <taxon>Trichinellida</taxon>
        <taxon>Trichinellidae</taxon>
        <taxon>Trichinella</taxon>
    </lineage>
</organism>
<name>A0A0V1D291_TRIBR</name>